<gene>
    <name evidence="1" type="ORF">E2C01_085514</name>
</gene>
<organism evidence="1 2">
    <name type="scientific">Portunus trituberculatus</name>
    <name type="common">Swimming crab</name>
    <name type="synonym">Neptunus trituberculatus</name>
    <dbReference type="NCBI Taxonomy" id="210409"/>
    <lineage>
        <taxon>Eukaryota</taxon>
        <taxon>Metazoa</taxon>
        <taxon>Ecdysozoa</taxon>
        <taxon>Arthropoda</taxon>
        <taxon>Crustacea</taxon>
        <taxon>Multicrustacea</taxon>
        <taxon>Malacostraca</taxon>
        <taxon>Eumalacostraca</taxon>
        <taxon>Eucarida</taxon>
        <taxon>Decapoda</taxon>
        <taxon>Pleocyemata</taxon>
        <taxon>Brachyura</taxon>
        <taxon>Eubrachyura</taxon>
        <taxon>Portunoidea</taxon>
        <taxon>Portunidae</taxon>
        <taxon>Portuninae</taxon>
        <taxon>Portunus</taxon>
    </lineage>
</organism>
<dbReference type="Proteomes" id="UP000324222">
    <property type="component" value="Unassembled WGS sequence"/>
</dbReference>
<keyword evidence="2" id="KW-1185">Reference proteome</keyword>
<dbReference type="EMBL" id="VSRR010084657">
    <property type="protein sequence ID" value="MPC90523.1"/>
    <property type="molecule type" value="Genomic_DNA"/>
</dbReference>
<name>A0A5B7J7T8_PORTR</name>
<comment type="caution">
    <text evidence="1">The sequence shown here is derived from an EMBL/GenBank/DDBJ whole genome shotgun (WGS) entry which is preliminary data.</text>
</comment>
<dbReference type="AlphaFoldDB" id="A0A5B7J7T8"/>
<accession>A0A5B7J7T8</accession>
<protein>
    <submittedName>
        <fullName evidence="1">Uncharacterized protein</fullName>
    </submittedName>
</protein>
<reference evidence="1 2" key="1">
    <citation type="submission" date="2019-05" db="EMBL/GenBank/DDBJ databases">
        <title>Another draft genome of Portunus trituberculatus and its Hox gene families provides insights of decapod evolution.</title>
        <authorList>
            <person name="Jeong J.-H."/>
            <person name="Song I."/>
            <person name="Kim S."/>
            <person name="Choi T."/>
            <person name="Kim D."/>
            <person name="Ryu S."/>
            <person name="Kim W."/>
        </authorList>
    </citation>
    <scope>NUCLEOTIDE SEQUENCE [LARGE SCALE GENOMIC DNA]</scope>
    <source>
        <tissue evidence="1">Muscle</tissue>
    </source>
</reference>
<evidence type="ECO:0000313" key="2">
    <source>
        <dbReference type="Proteomes" id="UP000324222"/>
    </source>
</evidence>
<sequence>MKPATTSKSATVNESRKNIKEIDSALNITTDVSTVPLPSTLRPIFTGKVFTVRRHHRQPLRYSHAPNIVWTSVCCLVFRTGHFQHSGTQRASLLYILIRLLSTPTLFPATTKLHTVDSHHVTV</sequence>
<proteinExistence type="predicted"/>
<evidence type="ECO:0000313" key="1">
    <source>
        <dbReference type="EMBL" id="MPC90523.1"/>
    </source>
</evidence>